<sequence>MSNQRFRLTEMEAIALGLVLKNRESTTKGNCKYSLSSAQAEQLHKLRDFQKTEFKEVRRTLNDSGKVISTVEKLGQKKLIDIPSNHEIKRVSTNVSNGQQWIITEPTKETKVDLEKIDFSKFFEGKITPVKIKPKTINQKALFDRAVLTDVHVGMKVSDGHSLYDGSWNEEELFKRRDIFVNEIINNQKSNKLLIHDLGDFMDGYNGMTTRGGHELPQNMDNQKAFDVALTFKITLIDALFQYYSKIEIVNICNDNHAGAFGYIVNSAFKAYIELKYKNVSVINQRKFIDHYIFDNRCFILTHGKDDKSLKFGFKPHLDAVQIEKIKNYIDEYKLHCYQIEFSKGDSHQLLFDLTSSTAFEYQNFGAFSPPSDWVKVNFKNTKSSFTTMNYYEKQKTINNYIF</sequence>
<protein>
    <submittedName>
        <fullName evidence="1">Uncharacterized protein</fullName>
    </submittedName>
</protein>
<organism evidence="1">
    <name type="scientific">uncultured Caudovirales phage</name>
    <dbReference type="NCBI Taxonomy" id="2100421"/>
    <lineage>
        <taxon>Viruses</taxon>
        <taxon>Duplodnaviria</taxon>
        <taxon>Heunggongvirae</taxon>
        <taxon>Uroviricota</taxon>
        <taxon>Caudoviricetes</taxon>
        <taxon>Peduoviridae</taxon>
        <taxon>Maltschvirus</taxon>
        <taxon>Maltschvirus maltsch</taxon>
    </lineage>
</organism>
<dbReference type="EMBL" id="LR796595">
    <property type="protein sequence ID" value="CAB4153975.1"/>
    <property type="molecule type" value="Genomic_DNA"/>
</dbReference>
<gene>
    <name evidence="1" type="ORF">UFOVP638_42</name>
</gene>
<reference evidence="1" key="1">
    <citation type="submission" date="2020-04" db="EMBL/GenBank/DDBJ databases">
        <authorList>
            <person name="Chiriac C."/>
            <person name="Salcher M."/>
            <person name="Ghai R."/>
            <person name="Kavagutti S V."/>
        </authorList>
    </citation>
    <scope>NUCLEOTIDE SEQUENCE</scope>
</reference>
<evidence type="ECO:0000313" key="1">
    <source>
        <dbReference type="EMBL" id="CAB4153975.1"/>
    </source>
</evidence>
<accession>A0A6J5N384</accession>
<name>A0A6J5N384_9CAUD</name>
<proteinExistence type="predicted"/>